<accession>A0A4V3G631</accession>
<name>A0A4V3G631_9FIRM</name>
<dbReference type="Proteomes" id="UP000294743">
    <property type="component" value="Unassembled WGS sequence"/>
</dbReference>
<reference evidence="1 2" key="1">
    <citation type="submission" date="2019-03" db="EMBL/GenBank/DDBJ databases">
        <title>Genomic Encyclopedia of Type Strains, Phase IV (KMG-IV): sequencing the most valuable type-strain genomes for metagenomic binning, comparative biology and taxonomic classification.</title>
        <authorList>
            <person name="Goeker M."/>
        </authorList>
    </citation>
    <scope>NUCLEOTIDE SEQUENCE [LARGE SCALE GENOMIC DNA]</scope>
    <source>
        <strain evidence="1 2">DSM 28867</strain>
    </source>
</reference>
<sequence>MAGATVAGGAAFSKVTAKPSTTLDLDTLANKGTSGDSFDDWLKGMSKEDAARYNEWHNVRDAGYTMPWEDYLELRSISVKNVNGENMTLGKYFYEGSPDSYITKAQGTGDTYFDLGTKWNDIKNQYNLTDDDMFNLFNKPVLDDAVNAGKTIRFSQYPYDFKDTALWNEWVYLTTEHGYIRLIEEGGYWYAIK</sequence>
<proteinExistence type="predicted"/>
<protein>
    <submittedName>
        <fullName evidence="1">Uncharacterized protein</fullName>
    </submittedName>
</protein>
<comment type="caution">
    <text evidence="1">The sequence shown here is derived from an EMBL/GenBank/DDBJ whole genome shotgun (WGS) entry which is preliminary data.</text>
</comment>
<evidence type="ECO:0000313" key="1">
    <source>
        <dbReference type="EMBL" id="TDW09192.1"/>
    </source>
</evidence>
<organism evidence="1 2">
    <name type="scientific">Breznakia blatticola</name>
    <dbReference type="NCBI Taxonomy" id="1754012"/>
    <lineage>
        <taxon>Bacteria</taxon>
        <taxon>Bacillati</taxon>
        <taxon>Bacillota</taxon>
        <taxon>Erysipelotrichia</taxon>
        <taxon>Erysipelotrichales</taxon>
        <taxon>Erysipelotrichaceae</taxon>
        <taxon>Breznakia</taxon>
    </lineage>
</organism>
<evidence type="ECO:0000313" key="2">
    <source>
        <dbReference type="Proteomes" id="UP000294743"/>
    </source>
</evidence>
<gene>
    <name evidence="1" type="ORF">EDD63_1625</name>
</gene>
<dbReference type="AlphaFoldDB" id="A0A4V3G631"/>
<dbReference type="EMBL" id="SODD01000062">
    <property type="protein sequence ID" value="TDW09192.1"/>
    <property type="molecule type" value="Genomic_DNA"/>
</dbReference>
<keyword evidence="2" id="KW-1185">Reference proteome</keyword>